<dbReference type="EMBL" id="JARKHS020007417">
    <property type="protein sequence ID" value="KAK8781718.1"/>
    <property type="molecule type" value="Genomic_DNA"/>
</dbReference>
<comment type="caution">
    <text evidence="1">The sequence shown here is derived from an EMBL/GenBank/DDBJ whole genome shotgun (WGS) entry which is preliminary data.</text>
</comment>
<protein>
    <submittedName>
        <fullName evidence="1">Uncharacterized protein</fullName>
    </submittedName>
</protein>
<dbReference type="Proteomes" id="UP001321473">
    <property type="component" value="Unassembled WGS sequence"/>
</dbReference>
<accession>A0AAQ4F4V6</accession>
<reference evidence="1 2" key="1">
    <citation type="journal article" date="2023" name="Arcadia Sci">
        <title>De novo assembly of a long-read Amblyomma americanum tick genome.</title>
        <authorList>
            <person name="Chou S."/>
            <person name="Poskanzer K.E."/>
            <person name="Rollins M."/>
            <person name="Thuy-Boun P.S."/>
        </authorList>
    </citation>
    <scope>NUCLEOTIDE SEQUENCE [LARGE SCALE GENOMIC DNA]</scope>
    <source>
        <strain evidence="1">F_SG_1</strain>
        <tissue evidence="1">Salivary glands</tissue>
    </source>
</reference>
<sequence length="106" mass="12216">MSGRGVSATTAARYSPTCGLLCLPDVFRMRELRLCRTRHIPRTRSWSRHKAHSVQWTSSQLSSDPGVKASCQMPTCSTYSQAKFLVLFQRHRRLPLCTDLWHHKMN</sequence>
<organism evidence="1 2">
    <name type="scientific">Amblyomma americanum</name>
    <name type="common">Lone star tick</name>
    <dbReference type="NCBI Taxonomy" id="6943"/>
    <lineage>
        <taxon>Eukaryota</taxon>
        <taxon>Metazoa</taxon>
        <taxon>Ecdysozoa</taxon>
        <taxon>Arthropoda</taxon>
        <taxon>Chelicerata</taxon>
        <taxon>Arachnida</taxon>
        <taxon>Acari</taxon>
        <taxon>Parasitiformes</taxon>
        <taxon>Ixodida</taxon>
        <taxon>Ixodoidea</taxon>
        <taxon>Ixodidae</taxon>
        <taxon>Amblyomminae</taxon>
        <taxon>Amblyomma</taxon>
    </lineage>
</organism>
<gene>
    <name evidence="1" type="ORF">V5799_016939</name>
</gene>
<evidence type="ECO:0000313" key="2">
    <source>
        <dbReference type="Proteomes" id="UP001321473"/>
    </source>
</evidence>
<keyword evidence="2" id="KW-1185">Reference proteome</keyword>
<proteinExistence type="predicted"/>
<dbReference type="AlphaFoldDB" id="A0AAQ4F4V6"/>
<name>A0AAQ4F4V6_AMBAM</name>
<evidence type="ECO:0000313" key="1">
    <source>
        <dbReference type="EMBL" id="KAK8781718.1"/>
    </source>
</evidence>